<reference evidence="1 2" key="3">
    <citation type="journal article" date="2013" name="Rice">
        <title>Improvement of the Oryza sativa Nipponbare reference genome using next generation sequence and optical map data.</title>
        <authorList>
            <person name="Kawahara Y."/>
            <person name="de la Bastide M."/>
            <person name="Hamilton J.P."/>
            <person name="Kanamori H."/>
            <person name="McCombie W.R."/>
            <person name="Ouyang S."/>
            <person name="Schwartz D.C."/>
            <person name="Tanaka T."/>
            <person name="Wu J."/>
            <person name="Zhou S."/>
            <person name="Childs K.L."/>
            <person name="Davidson R.M."/>
            <person name="Lin H."/>
            <person name="Quesada-Ocampo L."/>
            <person name="Vaillancourt B."/>
            <person name="Sakai H."/>
            <person name="Lee S.S."/>
            <person name="Kim J."/>
            <person name="Numa H."/>
            <person name="Itoh T."/>
            <person name="Buell C.R."/>
            <person name="Matsumoto T."/>
        </authorList>
    </citation>
    <scope>NUCLEOTIDE SEQUENCE [LARGE SCALE GENOMIC DNA]</scope>
    <source>
        <strain evidence="2">cv. Nipponbare</strain>
    </source>
</reference>
<dbReference type="AlphaFoldDB" id="A0A0P0VMG6"/>
<dbReference type="InParanoid" id="A0A0P0VMG6"/>
<accession>A0A0P0VMG6</accession>
<dbReference type="Proteomes" id="UP000059680">
    <property type="component" value="Chromosome 2"/>
</dbReference>
<dbReference type="Gramene" id="Os02t0640401-00">
    <property type="protein sequence ID" value="Os02t0640401-00"/>
    <property type="gene ID" value="Os02g0640401"/>
</dbReference>
<reference evidence="2" key="1">
    <citation type="journal article" date="2005" name="Nature">
        <title>The map-based sequence of the rice genome.</title>
        <authorList>
            <consortium name="International rice genome sequencing project (IRGSP)"/>
            <person name="Matsumoto T."/>
            <person name="Wu J."/>
            <person name="Kanamori H."/>
            <person name="Katayose Y."/>
            <person name="Fujisawa M."/>
            <person name="Namiki N."/>
            <person name="Mizuno H."/>
            <person name="Yamamoto K."/>
            <person name="Antonio B.A."/>
            <person name="Baba T."/>
            <person name="Sakata K."/>
            <person name="Nagamura Y."/>
            <person name="Aoki H."/>
            <person name="Arikawa K."/>
            <person name="Arita K."/>
            <person name="Bito T."/>
            <person name="Chiden Y."/>
            <person name="Fujitsuka N."/>
            <person name="Fukunaka R."/>
            <person name="Hamada M."/>
            <person name="Harada C."/>
            <person name="Hayashi A."/>
            <person name="Hijishita S."/>
            <person name="Honda M."/>
            <person name="Hosokawa S."/>
            <person name="Ichikawa Y."/>
            <person name="Idonuma A."/>
            <person name="Iijima M."/>
            <person name="Ikeda M."/>
            <person name="Ikeno M."/>
            <person name="Ito K."/>
            <person name="Ito S."/>
            <person name="Ito T."/>
            <person name="Ito Y."/>
            <person name="Ito Y."/>
            <person name="Iwabuchi A."/>
            <person name="Kamiya K."/>
            <person name="Karasawa W."/>
            <person name="Kurita K."/>
            <person name="Katagiri S."/>
            <person name="Kikuta A."/>
            <person name="Kobayashi H."/>
            <person name="Kobayashi N."/>
            <person name="Machita K."/>
            <person name="Maehara T."/>
            <person name="Masukawa M."/>
            <person name="Mizubayashi T."/>
            <person name="Mukai Y."/>
            <person name="Nagasaki H."/>
            <person name="Nagata Y."/>
            <person name="Naito S."/>
            <person name="Nakashima M."/>
            <person name="Nakama Y."/>
            <person name="Nakamichi Y."/>
            <person name="Nakamura M."/>
            <person name="Meguro A."/>
            <person name="Negishi M."/>
            <person name="Ohta I."/>
            <person name="Ohta T."/>
            <person name="Okamoto M."/>
            <person name="Ono N."/>
            <person name="Saji S."/>
            <person name="Sakaguchi M."/>
            <person name="Sakai K."/>
            <person name="Shibata M."/>
            <person name="Shimokawa T."/>
            <person name="Song J."/>
            <person name="Takazaki Y."/>
            <person name="Terasawa K."/>
            <person name="Tsugane M."/>
            <person name="Tsuji K."/>
            <person name="Ueda S."/>
            <person name="Waki K."/>
            <person name="Yamagata H."/>
            <person name="Yamamoto M."/>
            <person name="Yamamoto S."/>
            <person name="Yamane H."/>
            <person name="Yoshiki S."/>
            <person name="Yoshihara R."/>
            <person name="Yukawa K."/>
            <person name="Zhong H."/>
            <person name="Yano M."/>
            <person name="Yuan Q."/>
            <person name="Ouyang S."/>
            <person name="Liu J."/>
            <person name="Jones K.M."/>
            <person name="Gansberger K."/>
            <person name="Moffat K."/>
            <person name="Hill J."/>
            <person name="Bera J."/>
            <person name="Fadrosh D."/>
            <person name="Jin S."/>
            <person name="Johri S."/>
            <person name="Kim M."/>
            <person name="Overton L."/>
            <person name="Reardon M."/>
            <person name="Tsitrin T."/>
            <person name="Vuong H."/>
            <person name="Weaver B."/>
            <person name="Ciecko A."/>
            <person name="Tallon L."/>
            <person name="Jackson J."/>
            <person name="Pai G."/>
            <person name="Aken S.V."/>
            <person name="Utterback T."/>
            <person name="Reidmuller S."/>
            <person name="Feldblyum T."/>
            <person name="Hsiao J."/>
            <person name="Zismann V."/>
            <person name="Iobst S."/>
            <person name="de Vazeille A.R."/>
            <person name="Buell C.R."/>
            <person name="Ying K."/>
            <person name="Li Y."/>
            <person name="Lu T."/>
            <person name="Huang Y."/>
            <person name="Zhao Q."/>
            <person name="Feng Q."/>
            <person name="Zhang L."/>
            <person name="Zhu J."/>
            <person name="Weng Q."/>
            <person name="Mu J."/>
            <person name="Lu Y."/>
            <person name="Fan D."/>
            <person name="Liu Y."/>
            <person name="Guan J."/>
            <person name="Zhang Y."/>
            <person name="Yu S."/>
            <person name="Liu X."/>
            <person name="Zhang Y."/>
            <person name="Hong G."/>
            <person name="Han B."/>
            <person name="Choisne N."/>
            <person name="Demange N."/>
            <person name="Orjeda G."/>
            <person name="Samain S."/>
            <person name="Cattolico L."/>
            <person name="Pelletier E."/>
            <person name="Couloux A."/>
            <person name="Segurens B."/>
            <person name="Wincker P."/>
            <person name="D'Hont A."/>
            <person name="Scarpelli C."/>
            <person name="Weissenbach J."/>
            <person name="Salanoubat M."/>
            <person name="Quetier F."/>
            <person name="Yu Y."/>
            <person name="Kim H.R."/>
            <person name="Rambo T."/>
            <person name="Currie J."/>
            <person name="Collura K."/>
            <person name="Luo M."/>
            <person name="Yang T."/>
            <person name="Ammiraju J.S.S."/>
            <person name="Engler F."/>
            <person name="Soderlund C."/>
            <person name="Wing R.A."/>
            <person name="Palmer L.E."/>
            <person name="de la Bastide M."/>
            <person name="Spiegel L."/>
            <person name="Nascimento L."/>
            <person name="Zutavern T."/>
            <person name="O'Shaughnessy A."/>
            <person name="Dike S."/>
            <person name="Dedhia N."/>
            <person name="Preston R."/>
            <person name="Balija V."/>
            <person name="McCombie W.R."/>
            <person name="Chow T."/>
            <person name="Chen H."/>
            <person name="Chung M."/>
            <person name="Chen C."/>
            <person name="Shaw J."/>
            <person name="Wu H."/>
            <person name="Hsiao K."/>
            <person name="Chao Y."/>
            <person name="Chu M."/>
            <person name="Cheng C."/>
            <person name="Hour A."/>
            <person name="Lee P."/>
            <person name="Lin S."/>
            <person name="Lin Y."/>
            <person name="Liou J."/>
            <person name="Liu S."/>
            <person name="Hsing Y."/>
            <person name="Raghuvanshi S."/>
            <person name="Mohanty A."/>
            <person name="Bharti A.K."/>
            <person name="Gaur A."/>
            <person name="Gupta V."/>
            <person name="Kumar D."/>
            <person name="Ravi V."/>
            <person name="Vij S."/>
            <person name="Kapur A."/>
            <person name="Khurana P."/>
            <person name="Khurana P."/>
            <person name="Khurana J.P."/>
            <person name="Tyagi A.K."/>
            <person name="Gaikwad K."/>
            <person name="Singh A."/>
            <person name="Dalal V."/>
            <person name="Srivastava S."/>
            <person name="Dixit A."/>
            <person name="Pal A.K."/>
            <person name="Ghazi I.A."/>
            <person name="Yadav M."/>
            <person name="Pandit A."/>
            <person name="Bhargava A."/>
            <person name="Sureshbabu K."/>
            <person name="Batra K."/>
            <person name="Sharma T.R."/>
            <person name="Mohapatra T."/>
            <person name="Singh N.K."/>
            <person name="Messing J."/>
            <person name="Nelson A.B."/>
            <person name="Fuks G."/>
            <person name="Kavchok S."/>
            <person name="Keizer G."/>
            <person name="Linton E."/>
            <person name="Llaca V."/>
            <person name="Song R."/>
            <person name="Tanyolac B."/>
            <person name="Young S."/>
            <person name="Ho-Il K."/>
            <person name="Hahn J.H."/>
            <person name="Sangsakoo G."/>
            <person name="Vanavichit A."/>
            <person name="de Mattos Luiz.A.T."/>
            <person name="Zimmer P.D."/>
            <person name="Malone G."/>
            <person name="Dellagostin O."/>
            <person name="de Oliveira A.C."/>
            <person name="Bevan M."/>
            <person name="Bancroft I."/>
            <person name="Minx P."/>
            <person name="Cordum H."/>
            <person name="Wilson R."/>
            <person name="Cheng Z."/>
            <person name="Jin W."/>
            <person name="Jiang J."/>
            <person name="Leong S.A."/>
            <person name="Iwama H."/>
            <person name="Gojobori T."/>
            <person name="Itoh T."/>
            <person name="Niimura Y."/>
            <person name="Fujii Y."/>
            <person name="Habara T."/>
            <person name="Sakai H."/>
            <person name="Sato Y."/>
            <person name="Wilson G."/>
            <person name="Kumar K."/>
            <person name="McCouch S."/>
            <person name="Juretic N."/>
            <person name="Hoen D."/>
            <person name="Wright S."/>
            <person name="Bruskiewich R."/>
            <person name="Bureau T."/>
            <person name="Miyao A."/>
            <person name="Hirochika H."/>
            <person name="Nishikawa T."/>
            <person name="Kadowaki K."/>
            <person name="Sugiura M."/>
            <person name="Burr B."/>
            <person name="Sasaki T."/>
        </authorList>
    </citation>
    <scope>NUCLEOTIDE SEQUENCE [LARGE SCALE GENOMIC DNA]</scope>
    <source>
        <strain evidence="2">cv. Nipponbare</strain>
    </source>
</reference>
<sequence>MVFGWCGGDGRLASTRHGGARRPSRNQPVQRLRLRLRRGVSHAHTHGLCLLDVTLVGVVEATAKATCRKGNALYAQRTVNAHCYCKRTVNALGKRRQMTVAGSASEMDGRQTALLSVAFYHPYPENDER</sequence>
<dbReference type="EMBL" id="AP014958">
    <property type="protein sequence ID" value="BAS79981.1"/>
    <property type="molecule type" value="Genomic_DNA"/>
</dbReference>
<dbReference type="PaxDb" id="39947-A0A0P0VMG6"/>
<proteinExistence type="predicted"/>
<organism evidence="1 2">
    <name type="scientific">Oryza sativa subsp. japonica</name>
    <name type="common">Rice</name>
    <dbReference type="NCBI Taxonomy" id="39947"/>
    <lineage>
        <taxon>Eukaryota</taxon>
        <taxon>Viridiplantae</taxon>
        <taxon>Streptophyta</taxon>
        <taxon>Embryophyta</taxon>
        <taxon>Tracheophyta</taxon>
        <taxon>Spermatophyta</taxon>
        <taxon>Magnoliopsida</taxon>
        <taxon>Liliopsida</taxon>
        <taxon>Poales</taxon>
        <taxon>Poaceae</taxon>
        <taxon>BOP clade</taxon>
        <taxon>Oryzoideae</taxon>
        <taxon>Oryzeae</taxon>
        <taxon>Oryzinae</taxon>
        <taxon>Oryza</taxon>
        <taxon>Oryza sativa</taxon>
    </lineage>
</organism>
<gene>
    <name evidence="1" type="ordered locus">Os02g0640401</name>
    <name evidence="1" type="ORF">OSNPB_020640401</name>
</gene>
<reference evidence="1 2" key="2">
    <citation type="journal article" date="2013" name="Plant Cell Physiol.">
        <title>Rice Annotation Project Database (RAP-DB): an integrative and interactive database for rice genomics.</title>
        <authorList>
            <person name="Sakai H."/>
            <person name="Lee S.S."/>
            <person name="Tanaka T."/>
            <person name="Numa H."/>
            <person name="Kim J."/>
            <person name="Kawahara Y."/>
            <person name="Wakimoto H."/>
            <person name="Yang C.C."/>
            <person name="Iwamoto M."/>
            <person name="Abe T."/>
            <person name="Yamada Y."/>
            <person name="Muto A."/>
            <person name="Inokuchi H."/>
            <person name="Ikemura T."/>
            <person name="Matsumoto T."/>
            <person name="Sasaki T."/>
            <person name="Itoh T."/>
        </authorList>
    </citation>
    <scope>NUCLEOTIDE SEQUENCE [LARGE SCALE GENOMIC DNA]</scope>
    <source>
        <strain evidence="2">cv. Nipponbare</strain>
    </source>
</reference>
<protein>
    <submittedName>
        <fullName evidence="1">Os02g0640401 protein</fullName>
    </submittedName>
</protein>
<keyword evidence="2" id="KW-1185">Reference proteome</keyword>
<evidence type="ECO:0000313" key="1">
    <source>
        <dbReference type="EMBL" id="BAS79981.1"/>
    </source>
</evidence>
<name>A0A0P0VMG6_ORYSJ</name>
<evidence type="ECO:0000313" key="2">
    <source>
        <dbReference type="Proteomes" id="UP000059680"/>
    </source>
</evidence>